<protein>
    <submittedName>
        <fullName evidence="2">Uncharacterized protein</fullName>
    </submittedName>
</protein>
<feature type="transmembrane region" description="Helical" evidence="1">
    <location>
        <begin position="68"/>
        <end position="90"/>
    </location>
</feature>
<name>A0A327ZD20_9ACTN</name>
<keyword evidence="1" id="KW-0472">Membrane</keyword>
<comment type="caution">
    <text evidence="2">The sequence shown here is derived from an EMBL/GenBank/DDBJ whole genome shotgun (WGS) entry which is preliminary data.</text>
</comment>
<keyword evidence="1" id="KW-0812">Transmembrane</keyword>
<keyword evidence="1" id="KW-1133">Transmembrane helix</keyword>
<dbReference type="EMBL" id="QLMJ01000015">
    <property type="protein sequence ID" value="RAK31332.1"/>
    <property type="molecule type" value="Genomic_DNA"/>
</dbReference>
<feature type="transmembrane region" description="Helical" evidence="1">
    <location>
        <begin position="23"/>
        <end position="48"/>
    </location>
</feature>
<feature type="transmembrane region" description="Helical" evidence="1">
    <location>
        <begin position="138"/>
        <end position="160"/>
    </location>
</feature>
<accession>A0A327ZD20</accession>
<dbReference type="RefSeq" id="WP_111652247.1">
    <property type="nucleotide sequence ID" value="NZ_JACHWI010000010.1"/>
</dbReference>
<dbReference type="Proteomes" id="UP000249341">
    <property type="component" value="Unassembled WGS sequence"/>
</dbReference>
<gene>
    <name evidence="2" type="ORF">B0I29_115138</name>
</gene>
<organism evidence="2 3">
    <name type="scientific">Actinoplanes lutulentus</name>
    <dbReference type="NCBI Taxonomy" id="1287878"/>
    <lineage>
        <taxon>Bacteria</taxon>
        <taxon>Bacillati</taxon>
        <taxon>Actinomycetota</taxon>
        <taxon>Actinomycetes</taxon>
        <taxon>Micromonosporales</taxon>
        <taxon>Micromonosporaceae</taxon>
        <taxon>Actinoplanes</taxon>
    </lineage>
</organism>
<feature type="transmembrane region" description="Helical" evidence="1">
    <location>
        <begin position="180"/>
        <end position="198"/>
    </location>
</feature>
<feature type="transmembrane region" description="Helical" evidence="1">
    <location>
        <begin position="276"/>
        <end position="298"/>
    </location>
</feature>
<dbReference type="AlphaFoldDB" id="A0A327ZD20"/>
<reference evidence="2 3" key="1">
    <citation type="submission" date="2018-06" db="EMBL/GenBank/DDBJ databases">
        <title>Genomic Encyclopedia of Type Strains, Phase III (KMG-III): the genomes of soil and plant-associated and newly described type strains.</title>
        <authorList>
            <person name="Whitman W."/>
        </authorList>
    </citation>
    <scope>NUCLEOTIDE SEQUENCE [LARGE SCALE GENOMIC DNA]</scope>
    <source>
        <strain evidence="2 3">CGMCC 4.7090</strain>
    </source>
</reference>
<feature type="transmembrane region" description="Helical" evidence="1">
    <location>
        <begin position="210"/>
        <end position="236"/>
    </location>
</feature>
<evidence type="ECO:0000313" key="2">
    <source>
        <dbReference type="EMBL" id="RAK31332.1"/>
    </source>
</evidence>
<sequence length="660" mass="69091">MLLSLIGNTAAGYRTALTSSRQLLTVLLPILAAALLTLTVLDVLVGRFSSAAGTIIVNGMLQLPEAGWWRRVVIAAFWLVALSAATLVAIGDERGYAVRPHRAILAALRHFPVVAAGFVAIVGITGLGLWMVSGIGSGYVTLALVIAVLLAGALTAGRLLIGLAAHQLGGSDWALTRGRVVPTAGAFLLGGIVIPLLASSLFDGLVGRTWAAWITGVVASLLVVAVQAGTLAYVYLLQRPASLTPSLSPGASVDLAAVDARLGDYSDPDPGSPSRLLTWAGVAAVVLAVLAPGGVALANPFDAPVLRTHDRSTSGPVAVAWPAGKHPVIATMSGAWFCETDLCDRFIDQNGGPSMWSGRGAAGISADGNTVLKASLSGGEENGGPFIHYARCTRSGCPEAYVPVRRSAREKFEWAQLGAAVAPDQALWFVLAAAQDKTFRISFIRCPEIGCKTPQRYDGGTIERLTAYEDATDDSQIRLTVGADGRPLATVRTGSEASQVTCEPVTCAKPRSVQIWVGDPGSVWAAPASLGGLALSWEQGMLRVGENILDAVGGPQAPETGAVAARDGVYYATAVEKTTKPGFHVTIGGSSSDSGVEGESSESSTADYWQQVLWRCGEWHCTRQPLDTFGFAYSEHEVMAVSDDGRVLIVRQDRMLLLTR</sequence>
<keyword evidence="3" id="KW-1185">Reference proteome</keyword>
<dbReference type="OrthoDB" id="3282720at2"/>
<proteinExistence type="predicted"/>
<feature type="transmembrane region" description="Helical" evidence="1">
    <location>
        <begin position="111"/>
        <end position="132"/>
    </location>
</feature>
<evidence type="ECO:0000256" key="1">
    <source>
        <dbReference type="SAM" id="Phobius"/>
    </source>
</evidence>
<evidence type="ECO:0000313" key="3">
    <source>
        <dbReference type="Proteomes" id="UP000249341"/>
    </source>
</evidence>